<evidence type="ECO:0000259" key="6">
    <source>
        <dbReference type="PROSITE" id="PS50048"/>
    </source>
</evidence>
<dbReference type="Pfam" id="PF00172">
    <property type="entry name" value="Zn_clus"/>
    <property type="match status" value="1"/>
</dbReference>
<keyword evidence="4" id="KW-0804">Transcription</keyword>
<keyword evidence="3" id="KW-0805">Transcription regulation</keyword>
<name>A0A177CS87_9PLEO</name>
<dbReference type="InParanoid" id="A0A177CS87"/>
<feature type="domain" description="Zn(2)-C6 fungal-type" evidence="6">
    <location>
        <begin position="18"/>
        <end position="50"/>
    </location>
</feature>
<evidence type="ECO:0000256" key="2">
    <source>
        <dbReference type="ARBA" id="ARBA00022723"/>
    </source>
</evidence>
<comment type="subcellular location">
    <subcellularLocation>
        <location evidence="1">Nucleus</location>
    </subcellularLocation>
</comment>
<dbReference type="InterPro" id="IPR036864">
    <property type="entry name" value="Zn2-C6_fun-type_DNA-bd_sf"/>
</dbReference>
<reference evidence="7 8" key="1">
    <citation type="submission" date="2016-05" db="EMBL/GenBank/DDBJ databases">
        <title>Comparative analysis of secretome profiles of manganese(II)-oxidizing ascomycete fungi.</title>
        <authorList>
            <consortium name="DOE Joint Genome Institute"/>
            <person name="Zeiner C.A."/>
            <person name="Purvine S.O."/>
            <person name="Zink E.M."/>
            <person name="Wu S."/>
            <person name="Pasa-Tolic L."/>
            <person name="Chaput D.L."/>
            <person name="Haridas S."/>
            <person name="Grigoriev I.V."/>
            <person name="Santelli C.M."/>
            <person name="Hansel C.M."/>
        </authorList>
    </citation>
    <scope>NUCLEOTIDE SEQUENCE [LARGE SCALE GENOMIC DNA]</scope>
    <source>
        <strain evidence="7 8">AP3s5-JAC2a</strain>
    </source>
</reference>
<dbReference type="AlphaFoldDB" id="A0A177CS87"/>
<dbReference type="RefSeq" id="XP_018040167.1">
    <property type="nucleotide sequence ID" value="XM_018177602.1"/>
</dbReference>
<dbReference type="CDD" id="cd00067">
    <property type="entry name" value="GAL4"/>
    <property type="match status" value="1"/>
</dbReference>
<keyword evidence="8" id="KW-1185">Reference proteome</keyword>
<proteinExistence type="predicted"/>
<dbReference type="InterPro" id="IPR001138">
    <property type="entry name" value="Zn2Cys6_DnaBD"/>
</dbReference>
<keyword evidence="5" id="KW-0539">Nucleus</keyword>
<evidence type="ECO:0000256" key="1">
    <source>
        <dbReference type="ARBA" id="ARBA00004123"/>
    </source>
</evidence>
<dbReference type="SUPFAM" id="SSF57701">
    <property type="entry name" value="Zn2/Cys6 DNA-binding domain"/>
    <property type="match status" value="1"/>
</dbReference>
<evidence type="ECO:0000256" key="5">
    <source>
        <dbReference type="ARBA" id="ARBA00023242"/>
    </source>
</evidence>
<dbReference type="InterPro" id="IPR050815">
    <property type="entry name" value="TF_fung"/>
</dbReference>
<dbReference type="PROSITE" id="PS00463">
    <property type="entry name" value="ZN2_CY6_FUNGAL_1"/>
    <property type="match status" value="1"/>
</dbReference>
<evidence type="ECO:0000313" key="7">
    <source>
        <dbReference type="EMBL" id="OAG09802.1"/>
    </source>
</evidence>
<keyword evidence="2" id="KW-0479">Metal-binding</keyword>
<dbReference type="Gene3D" id="4.10.240.10">
    <property type="entry name" value="Zn(2)-C6 fungal-type DNA-binding domain"/>
    <property type="match status" value="1"/>
</dbReference>
<dbReference type="OrthoDB" id="3915506at2759"/>
<organism evidence="7 8">
    <name type="scientific">Paraphaeosphaeria sporulosa</name>
    <dbReference type="NCBI Taxonomy" id="1460663"/>
    <lineage>
        <taxon>Eukaryota</taxon>
        <taxon>Fungi</taxon>
        <taxon>Dikarya</taxon>
        <taxon>Ascomycota</taxon>
        <taxon>Pezizomycotina</taxon>
        <taxon>Dothideomycetes</taxon>
        <taxon>Pleosporomycetidae</taxon>
        <taxon>Pleosporales</taxon>
        <taxon>Massarineae</taxon>
        <taxon>Didymosphaeriaceae</taxon>
        <taxon>Paraphaeosphaeria</taxon>
    </lineage>
</organism>
<dbReference type="Proteomes" id="UP000077069">
    <property type="component" value="Unassembled WGS sequence"/>
</dbReference>
<dbReference type="STRING" id="1460663.A0A177CS87"/>
<sequence>MVRNHTQELLSGPRLRNACDRCHTQKLRCLKSQQDAACIRCSKFGSSCVYSARATRRFPKKNPENVSSNSTLTAVVSPKIKDRTFEPNRSDSTILAHKWLDPSVLLQDTPLGIPSCDLLGAGRFSGPSFIPNQHVDGTTKKLSNALVPSAPLDLTYLNNKLVEHHANLSSALHVSPPSAFAPKVIAIDQTFTLTRRFIDIIKACSVRSAGQATVLLFLSCYHRLVDIYQSLFEKMELCTHNPHAIIPKGITLNMPATQVGSYITNDLWRTVEAVEAPMTTYSTHFMLLLLLCTNMCEELRDAIANQCDQSLGGDAAWDHNSVSEQDFIHFGAPMIELSGDKDHFDQSVENALWNRWAELSTQIQTTKRAAMAFAITCL</sequence>
<dbReference type="PANTHER" id="PTHR47338:SF5">
    <property type="entry name" value="ZN(II)2CYS6 TRANSCRIPTION FACTOR (EUROFUNG)"/>
    <property type="match status" value="1"/>
</dbReference>
<evidence type="ECO:0000256" key="4">
    <source>
        <dbReference type="ARBA" id="ARBA00023163"/>
    </source>
</evidence>
<dbReference type="GO" id="GO:0000981">
    <property type="term" value="F:DNA-binding transcription factor activity, RNA polymerase II-specific"/>
    <property type="evidence" value="ECO:0007669"/>
    <property type="project" value="InterPro"/>
</dbReference>
<dbReference type="GO" id="GO:0008270">
    <property type="term" value="F:zinc ion binding"/>
    <property type="evidence" value="ECO:0007669"/>
    <property type="project" value="InterPro"/>
</dbReference>
<evidence type="ECO:0000256" key="3">
    <source>
        <dbReference type="ARBA" id="ARBA00023015"/>
    </source>
</evidence>
<dbReference type="EMBL" id="KV441549">
    <property type="protein sequence ID" value="OAG09802.1"/>
    <property type="molecule type" value="Genomic_DNA"/>
</dbReference>
<dbReference type="GO" id="GO:0005634">
    <property type="term" value="C:nucleus"/>
    <property type="evidence" value="ECO:0007669"/>
    <property type="project" value="UniProtKB-SubCell"/>
</dbReference>
<dbReference type="GeneID" id="28761088"/>
<dbReference type="PANTHER" id="PTHR47338">
    <property type="entry name" value="ZN(II)2CYS6 TRANSCRIPTION FACTOR (EUROFUNG)-RELATED"/>
    <property type="match status" value="1"/>
</dbReference>
<protein>
    <recommendedName>
        <fullName evidence="6">Zn(2)-C6 fungal-type domain-containing protein</fullName>
    </recommendedName>
</protein>
<evidence type="ECO:0000313" key="8">
    <source>
        <dbReference type="Proteomes" id="UP000077069"/>
    </source>
</evidence>
<accession>A0A177CS87</accession>
<gene>
    <name evidence="7" type="ORF">CC84DRAFT_1160872</name>
</gene>
<dbReference type="PROSITE" id="PS50048">
    <property type="entry name" value="ZN2_CY6_FUNGAL_2"/>
    <property type="match status" value="1"/>
</dbReference>
<dbReference type="SMART" id="SM00066">
    <property type="entry name" value="GAL4"/>
    <property type="match status" value="1"/>
</dbReference>